<name>A0A0F9DHC0_9ZZZZ</name>
<protein>
    <submittedName>
        <fullName evidence="2">Uncharacterized protein</fullName>
    </submittedName>
</protein>
<dbReference type="EMBL" id="LAZR01039381">
    <property type="protein sequence ID" value="KKL17136.1"/>
    <property type="molecule type" value="Genomic_DNA"/>
</dbReference>
<proteinExistence type="predicted"/>
<organism evidence="2">
    <name type="scientific">marine sediment metagenome</name>
    <dbReference type="NCBI Taxonomy" id="412755"/>
    <lineage>
        <taxon>unclassified sequences</taxon>
        <taxon>metagenomes</taxon>
        <taxon>ecological metagenomes</taxon>
    </lineage>
</organism>
<accession>A0A0F9DHC0</accession>
<dbReference type="AlphaFoldDB" id="A0A0F9DHC0"/>
<keyword evidence="1" id="KW-1133">Transmembrane helix</keyword>
<keyword evidence="1" id="KW-0812">Transmembrane</keyword>
<evidence type="ECO:0000256" key="1">
    <source>
        <dbReference type="SAM" id="Phobius"/>
    </source>
</evidence>
<gene>
    <name evidence="2" type="ORF">LCGC14_2488530</name>
</gene>
<reference evidence="2" key="1">
    <citation type="journal article" date="2015" name="Nature">
        <title>Complex archaea that bridge the gap between prokaryotes and eukaryotes.</title>
        <authorList>
            <person name="Spang A."/>
            <person name="Saw J.H."/>
            <person name="Jorgensen S.L."/>
            <person name="Zaremba-Niedzwiedzka K."/>
            <person name="Martijn J."/>
            <person name="Lind A.E."/>
            <person name="van Eijk R."/>
            <person name="Schleper C."/>
            <person name="Guy L."/>
            <person name="Ettema T.J."/>
        </authorList>
    </citation>
    <scope>NUCLEOTIDE SEQUENCE</scope>
</reference>
<evidence type="ECO:0000313" key="2">
    <source>
        <dbReference type="EMBL" id="KKL17136.1"/>
    </source>
</evidence>
<sequence>MLHVNLAKIAFLAWITGLVIWGLTVFLGRRAHRRRIEEILGEGRRMKTFCTDYWALNEVGRLCRMGGRIEAETLADAEAIAEKTGHVIVGEFQGEVEWPEGGDFCDRVTKQRDEDWLKGTGR</sequence>
<comment type="caution">
    <text evidence="2">The sequence shown here is derived from an EMBL/GenBank/DDBJ whole genome shotgun (WGS) entry which is preliminary data.</text>
</comment>
<keyword evidence="1" id="KW-0472">Membrane</keyword>
<feature type="transmembrane region" description="Helical" evidence="1">
    <location>
        <begin position="6"/>
        <end position="27"/>
    </location>
</feature>